<evidence type="ECO:0000256" key="1">
    <source>
        <dbReference type="SAM" id="MobiDB-lite"/>
    </source>
</evidence>
<gene>
    <name evidence="2" type="ORF">SEMRO_136_G064250.1</name>
</gene>
<dbReference type="Proteomes" id="UP001153069">
    <property type="component" value="Unassembled WGS sequence"/>
</dbReference>
<reference evidence="2" key="1">
    <citation type="submission" date="2020-06" db="EMBL/GenBank/DDBJ databases">
        <authorList>
            <consortium name="Plant Systems Biology data submission"/>
        </authorList>
    </citation>
    <scope>NUCLEOTIDE SEQUENCE</scope>
    <source>
        <strain evidence="2">D6</strain>
    </source>
</reference>
<dbReference type="AlphaFoldDB" id="A0A9N8DHY5"/>
<sequence>MNPMSEHLNEMMSHQPLPWAANFVVTLVQDNAAGRSSSQFAEQEDDTLQRQRRSSGSKPLCRWTSSSCDNDSLSKSHVARTCSPPRRPLRHQEPCALEGPPIPLADTVEDSPHCAARNISVSESVPTAESEAKIGYNAARLSPPPAKGAAIVFSATMA</sequence>
<organism evidence="2 3">
    <name type="scientific">Seminavis robusta</name>
    <dbReference type="NCBI Taxonomy" id="568900"/>
    <lineage>
        <taxon>Eukaryota</taxon>
        <taxon>Sar</taxon>
        <taxon>Stramenopiles</taxon>
        <taxon>Ochrophyta</taxon>
        <taxon>Bacillariophyta</taxon>
        <taxon>Bacillariophyceae</taxon>
        <taxon>Bacillariophycidae</taxon>
        <taxon>Naviculales</taxon>
        <taxon>Naviculaceae</taxon>
        <taxon>Seminavis</taxon>
    </lineage>
</organism>
<accession>A0A9N8DHY5</accession>
<protein>
    <submittedName>
        <fullName evidence="2">Uncharacterized protein</fullName>
    </submittedName>
</protein>
<keyword evidence="3" id="KW-1185">Reference proteome</keyword>
<comment type="caution">
    <text evidence="2">The sequence shown here is derived from an EMBL/GenBank/DDBJ whole genome shotgun (WGS) entry which is preliminary data.</text>
</comment>
<feature type="compositionally biased region" description="Low complexity" evidence="1">
    <location>
        <begin position="65"/>
        <end position="76"/>
    </location>
</feature>
<feature type="region of interest" description="Disordered" evidence="1">
    <location>
        <begin position="34"/>
        <end position="98"/>
    </location>
</feature>
<evidence type="ECO:0000313" key="2">
    <source>
        <dbReference type="EMBL" id="CAB9502446.1"/>
    </source>
</evidence>
<proteinExistence type="predicted"/>
<evidence type="ECO:0000313" key="3">
    <source>
        <dbReference type="Proteomes" id="UP001153069"/>
    </source>
</evidence>
<dbReference type="EMBL" id="CAICTM010000135">
    <property type="protein sequence ID" value="CAB9502446.1"/>
    <property type="molecule type" value="Genomic_DNA"/>
</dbReference>
<name>A0A9N8DHY5_9STRA</name>